<evidence type="ECO:0000313" key="1">
    <source>
        <dbReference type="EMBL" id="MFB5737529.1"/>
    </source>
</evidence>
<accession>A0ABV5BT34</accession>
<dbReference type="Pfam" id="PF03283">
    <property type="entry name" value="PAE"/>
    <property type="match status" value="1"/>
</dbReference>
<keyword evidence="1" id="KW-0378">Hydrolase</keyword>
<evidence type="ECO:0000313" key="2">
    <source>
        <dbReference type="Proteomes" id="UP001580391"/>
    </source>
</evidence>
<reference evidence="1 2" key="1">
    <citation type="submission" date="2024-09" db="EMBL/GenBank/DDBJ databases">
        <title>Taxonomic and Genotyping Characterization of Leptospira Strains isolated from Multiple Sources in Colombia highlights the importance of intermediate species.</title>
        <authorList>
            <person name="Torres Higuera L."/>
            <person name="Rojas Tapias D."/>
            <person name="Jimenez Velasquez S."/>
            <person name="Renjifo Ibanez C."/>
        </authorList>
    </citation>
    <scope>NUCLEOTIDE SEQUENCE [LARGE SCALE GENOMIC DNA]</scope>
    <source>
        <strain evidence="1 2">Lep080</strain>
    </source>
</reference>
<dbReference type="Proteomes" id="UP001580391">
    <property type="component" value="Unassembled WGS sequence"/>
</dbReference>
<dbReference type="InterPro" id="IPR029058">
    <property type="entry name" value="AB_hydrolase_fold"/>
</dbReference>
<dbReference type="InterPro" id="IPR004963">
    <property type="entry name" value="PAE/NOTUM"/>
</dbReference>
<dbReference type="PANTHER" id="PTHR21562">
    <property type="entry name" value="NOTUM-RELATED"/>
    <property type="match status" value="1"/>
</dbReference>
<dbReference type="EMBL" id="JBHILJ010000007">
    <property type="protein sequence ID" value="MFB5737529.1"/>
    <property type="molecule type" value="Genomic_DNA"/>
</dbReference>
<comment type="caution">
    <text evidence="1">The sequence shown here is derived from an EMBL/GenBank/DDBJ whole genome shotgun (WGS) entry which is preliminary data.</text>
</comment>
<gene>
    <name evidence="1" type="ORF">ACE5IX_13490</name>
</gene>
<dbReference type="GO" id="GO:0016787">
    <property type="term" value="F:hydrolase activity"/>
    <property type="evidence" value="ECO:0007669"/>
    <property type="project" value="UniProtKB-KW"/>
</dbReference>
<name>A0ABV5BT34_9LEPT</name>
<dbReference type="SUPFAM" id="SSF53474">
    <property type="entry name" value="alpha/beta-Hydrolases"/>
    <property type="match status" value="1"/>
</dbReference>
<dbReference type="RefSeq" id="WP_375517331.1">
    <property type="nucleotide sequence ID" value="NZ_JBHILI010000008.1"/>
</dbReference>
<dbReference type="PANTHER" id="PTHR21562:SF83">
    <property type="entry name" value="PECTIN ACETYLESTERASE 4"/>
    <property type="match status" value="1"/>
</dbReference>
<keyword evidence="2" id="KW-1185">Reference proteome</keyword>
<proteinExistence type="predicted"/>
<protein>
    <submittedName>
        <fullName evidence="1">Pectin acetylesterase-family hydrolase</fullName>
    </submittedName>
</protein>
<sequence>MNRKSFWISILFFLIACSTHKKDDTAEKALGLAVLDLLNTPYVRITPVADTFTTQVDHKDGAFTYTATFDPKCSGAPNNVNFYFFRRTMKNANTKLLINFMGGGACWDDANCFGSNTTTYFNQLNSVPDFALDIIFKGVIDQGVGANPFKDYDVIFVPYCTGDLHIGSKSTTYTRGTLHHNGYDNVISVLKFVQSAYPQLDNVFVIGQSAGGYGTLLNYPIIRETVTTISSGADVRMLSDASNGIVPTAAYGTGAAFFPKLDSSWGVEHGIGNGSGSSVTISNSNLPQWVNGIGSTYTTTGTPSVDDYFKKVAAEYPNDRIGQYTAIFDGNQRFFYNVMGQINKINAATLTYNDNTTNDPNQSGRSYSAIYGDSDGSSLADGNSSSSNNYTTCDWSKQAVSKMKGVQTSAPTNYRYYLAPGDVHTITTYNDMYSLVSGGVNFATWLNDFATGTGSLPNSVQCNDSSGSCVNKNRISNSINNSLGVVTSDGSFPIGQNLFTTCGNAAGLGL</sequence>
<organism evidence="1 2">
    <name type="scientific">Leptospira wolffii</name>
    <dbReference type="NCBI Taxonomy" id="409998"/>
    <lineage>
        <taxon>Bacteria</taxon>
        <taxon>Pseudomonadati</taxon>
        <taxon>Spirochaetota</taxon>
        <taxon>Spirochaetia</taxon>
        <taxon>Leptospirales</taxon>
        <taxon>Leptospiraceae</taxon>
        <taxon>Leptospira</taxon>
    </lineage>
</organism>
<dbReference type="PROSITE" id="PS51257">
    <property type="entry name" value="PROKAR_LIPOPROTEIN"/>
    <property type="match status" value="1"/>
</dbReference>